<reference evidence="2 3" key="1">
    <citation type="submission" date="2009-01" db="EMBL/GenBank/DDBJ databases">
        <title>Complete sequence of Clostridium cellulolyticum H10.</title>
        <authorList>
            <consortium name="US DOE Joint Genome Institute"/>
            <person name="Lucas S."/>
            <person name="Copeland A."/>
            <person name="Lapidus A."/>
            <person name="Glavina del Rio T."/>
            <person name="Dalin E."/>
            <person name="Tice H."/>
            <person name="Bruce D."/>
            <person name="Goodwin L."/>
            <person name="Pitluck S."/>
            <person name="Chertkov O."/>
            <person name="Saunders E."/>
            <person name="Brettin T."/>
            <person name="Detter J.C."/>
            <person name="Han C."/>
            <person name="Larimer F."/>
            <person name="Land M."/>
            <person name="Hauser L."/>
            <person name="Kyrpides N."/>
            <person name="Ivanova N."/>
            <person name="Zhou J."/>
            <person name="Richardson P."/>
        </authorList>
    </citation>
    <scope>NUCLEOTIDE SEQUENCE [LARGE SCALE GENOMIC DNA]</scope>
    <source>
        <strain evidence="3">ATCC 35319 / DSM 5812 / JCM 6584 / H10</strain>
    </source>
</reference>
<evidence type="ECO:0000313" key="3">
    <source>
        <dbReference type="Proteomes" id="UP000001349"/>
    </source>
</evidence>
<dbReference type="EMBL" id="CP001348">
    <property type="protein sequence ID" value="ACL77211.1"/>
    <property type="molecule type" value="Genomic_DNA"/>
</dbReference>
<dbReference type="KEGG" id="cce:Ccel_2917"/>
<dbReference type="HOGENOM" id="CLU_1335597_0_0_9"/>
<protein>
    <recommendedName>
        <fullName evidence="1">SipL SPOCS domain-containing protein</fullName>
    </recommendedName>
</protein>
<dbReference type="Pfam" id="PF12673">
    <property type="entry name" value="SipL"/>
    <property type="match status" value="1"/>
</dbReference>
<name>B8I8B1_RUMCH</name>
<sequence>MKGMKKMSQFEPNAKGQYGGGDFEYDGGKKFTEKCIKVPEVIGRNSCQQLVECVIPFPEQYPAIEIKDVQKEIRDLLVHVCKNKVLINGVLHKNINYKTYEGNSDFYYCYQKYDSYYGDVRHVAVNIPFACFIEIPGACPGDDYQIEYADVEDSCEVDILEDPCHSKGPVKEYKKLREKVIIKIDLKVLRYIQITVKPEKCNICP</sequence>
<evidence type="ECO:0000259" key="1">
    <source>
        <dbReference type="Pfam" id="PF12673"/>
    </source>
</evidence>
<feature type="domain" description="SipL SPOCS" evidence="1">
    <location>
        <begin position="65"/>
        <end position="153"/>
    </location>
</feature>
<dbReference type="eggNOG" id="ENOG5033SRB">
    <property type="taxonomic scope" value="Bacteria"/>
</dbReference>
<keyword evidence="3" id="KW-1185">Reference proteome</keyword>
<proteinExistence type="predicted"/>
<accession>B8I8B1</accession>
<dbReference type="STRING" id="394503.Ccel_2917"/>
<gene>
    <name evidence="2" type="ordered locus">Ccel_2917</name>
</gene>
<evidence type="ECO:0000313" key="2">
    <source>
        <dbReference type="EMBL" id="ACL77211.1"/>
    </source>
</evidence>
<dbReference type="InterPro" id="IPR024300">
    <property type="entry name" value="SipL_SPOCS_dom"/>
</dbReference>
<dbReference type="Proteomes" id="UP000001349">
    <property type="component" value="Chromosome"/>
</dbReference>
<dbReference type="AlphaFoldDB" id="B8I8B1"/>
<organism evidence="2 3">
    <name type="scientific">Ruminiclostridium cellulolyticum (strain ATCC 35319 / DSM 5812 / JCM 6584 / H10)</name>
    <name type="common">Clostridium cellulolyticum</name>
    <dbReference type="NCBI Taxonomy" id="394503"/>
    <lineage>
        <taxon>Bacteria</taxon>
        <taxon>Bacillati</taxon>
        <taxon>Bacillota</taxon>
        <taxon>Clostridia</taxon>
        <taxon>Eubacteriales</taxon>
        <taxon>Oscillospiraceae</taxon>
        <taxon>Ruminiclostridium</taxon>
    </lineage>
</organism>